<reference evidence="2" key="1">
    <citation type="submission" date="2022-11" db="UniProtKB">
        <authorList>
            <consortium name="WormBaseParasite"/>
        </authorList>
    </citation>
    <scope>IDENTIFICATION</scope>
</reference>
<accession>A0AC35G452</accession>
<proteinExistence type="predicted"/>
<dbReference type="Proteomes" id="UP000887580">
    <property type="component" value="Unplaced"/>
</dbReference>
<evidence type="ECO:0000313" key="2">
    <source>
        <dbReference type="WBParaSite" id="PS1159_v2.g23821.t2"/>
    </source>
</evidence>
<sequence length="78" mass="9408">MFCYYFHLNFKCIFQKVFIVFLLAIEFSKMPQNQNFFKTQVILPHIKILAKQNKTKGTFQKFHKTLGSDFFTTMLIFQ</sequence>
<evidence type="ECO:0000313" key="1">
    <source>
        <dbReference type="Proteomes" id="UP000887580"/>
    </source>
</evidence>
<protein>
    <submittedName>
        <fullName evidence="2">Uncharacterized protein</fullName>
    </submittedName>
</protein>
<dbReference type="WBParaSite" id="PS1159_v2.g23821.t2">
    <property type="protein sequence ID" value="PS1159_v2.g23821.t2"/>
    <property type="gene ID" value="PS1159_v2.g23821"/>
</dbReference>
<name>A0AC35G452_9BILA</name>
<organism evidence="1 2">
    <name type="scientific">Panagrolaimus sp. PS1159</name>
    <dbReference type="NCBI Taxonomy" id="55785"/>
    <lineage>
        <taxon>Eukaryota</taxon>
        <taxon>Metazoa</taxon>
        <taxon>Ecdysozoa</taxon>
        <taxon>Nematoda</taxon>
        <taxon>Chromadorea</taxon>
        <taxon>Rhabditida</taxon>
        <taxon>Tylenchina</taxon>
        <taxon>Panagrolaimomorpha</taxon>
        <taxon>Panagrolaimoidea</taxon>
        <taxon>Panagrolaimidae</taxon>
        <taxon>Panagrolaimus</taxon>
    </lineage>
</organism>